<feature type="chain" id="PRO_5034451957" evidence="6">
    <location>
        <begin position="24"/>
        <end position="131"/>
    </location>
</feature>
<dbReference type="OMA" id="ITSEQCF"/>
<organism evidence="8 9">
    <name type="scientific">Chelonoidis abingdonii</name>
    <name type="common">Abingdon island giant tortoise</name>
    <name type="synonym">Testudo abingdonii</name>
    <dbReference type="NCBI Taxonomy" id="106734"/>
    <lineage>
        <taxon>Eukaryota</taxon>
        <taxon>Metazoa</taxon>
        <taxon>Chordata</taxon>
        <taxon>Craniata</taxon>
        <taxon>Vertebrata</taxon>
        <taxon>Euteleostomi</taxon>
        <taxon>Archelosauria</taxon>
        <taxon>Testudinata</taxon>
        <taxon>Testudines</taxon>
        <taxon>Cryptodira</taxon>
        <taxon>Durocryptodira</taxon>
        <taxon>Testudinoidea</taxon>
        <taxon>Testudinidae</taxon>
        <taxon>Chelonoidis</taxon>
    </lineage>
</organism>
<proteinExistence type="predicted"/>
<accession>A0A8C0J815</accession>
<evidence type="ECO:0000256" key="5">
    <source>
        <dbReference type="PROSITE-ProRule" id="PRU00779"/>
    </source>
</evidence>
<dbReference type="PROSITE" id="PS51448">
    <property type="entry name" value="P_TREFOIL_2"/>
    <property type="match status" value="2"/>
</dbReference>
<dbReference type="PRINTS" id="PR00680">
    <property type="entry name" value="PTREFOIL"/>
</dbReference>
<dbReference type="Gene3D" id="4.10.110.10">
    <property type="entry name" value="Spasmolytic Protein, domain 1"/>
    <property type="match status" value="2"/>
</dbReference>
<dbReference type="PANTHER" id="PTHR13826">
    <property type="entry name" value="INTESTINAL TREFOIL FACTOR-RELATED"/>
    <property type="match status" value="1"/>
</dbReference>
<dbReference type="GO" id="GO:0030277">
    <property type="term" value="P:maintenance of gastrointestinal epithelium"/>
    <property type="evidence" value="ECO:0007669"/>
    <property type="project" value="TreeGrafter"/>
</dbReference>
<feature type="disulfide bond" evidence="5">
    <location>
        <begin position="91"/>
        <end position="106"/>
    </location>
</feature>
<feature type="disulfide bond" evidence="5">
    <location>
        <begin position="81"/>
        <end position="107"/>
    </location>
</feature>
<dbReference type="AlphaFoldDB" id="A0A8C0J815"/>
<evidence type="ECO:0000256" key="6">
    <source>
        <dbReference type="SAM" id="SignalP"/>
    </source>
</evidence>
<comment type="subcellular location">
    <subcellularLocation>
        <location evidence="1">Secreted</location>
    </subcellularLocation>
</comment>
<evidence type="ECO:0000313" key="9">
    <source>
        <dbReference type="Proteomes" id="UP000694404"/>
    </source>
</evidence>
<keyword evidence="9" id="KW-1185">Reference proteome</keyword>
<gene>
    <name evidence="8" type="primary">TFF2</name>
</gene>
<dbReference type="GeneTree" id="ENSGT00940000161334"/>
<dbReference type="InterPro" id="IPR017994">
    <property type="entry name" value="P_trefoil_chordata"/>
</dbReference>
<name>A0A8C0J815_CHEAB</name>
<dbReference type="PROSITE" id="PS00025">
    <property type="entry name" value="P_TREFOIL_1"/>
    <property type="match status" value="2"/>
</dbReference>
<evidence type="ECO:0000313" key="8">
    <source>
        <dbReference type="Ensembl" id="ENSCABP00000028565.1"/>
    </source>
</evidence>
<dbReference type="InterPro" id="IPR000519">
    <property type="entry name" value="P_trefoil_dom"/>
</dbReference>
<dbReference type="FunFam" id="4.10.110.10:FF:000006">
    <property type="entry name" value="Trefoil factor 1"/>
    <property type="match status" value="1"/>
</dbReference>
<keyword evidence="3 6" id="KW-0732">Signal</keyword>
<reference evidence="8" key="2">
    <citation type="submission" date="2025-09" db="UniProtKB">
        <authorList>
            <consortium name="Ensembl"/>
        </authorList>
    </citation>
    <scope>IDENTIFICATION</scope>
</reference>
<feature type="disulfide bond" evidence="5">
    <location>
        <begin position="52"/>
        <end position="69"/>
    </location>
</feature>
<dbReference type="CDD" id="cd00111">
    <property type="entry name" value="Trefoil"/>
    <property type="match status" value="2"/>
</dbReference>
<dbReference type="SUPFAM" id="SSF57492">
    <property type="entry name" value="Trefoil"/>
    <property type="match status" value="2"/>
</dbReference>
<protein>
    <submittedName>
        <fullName evidence="8">Trefoil factor 2</fullName>
    </submittedName>
</protein>
<feature type="signal peptide" evidence="6">
    <location>
        <begin position="1"/>
        <end position="23"/>
    </location>
</feature>
<dbReference type="SMART" id="SM00018">
    <property type="entry name" value="PD"/>
    <property type="match status" value="2"/>
</dbReference>
<keyword evidence="2" id="KW-0964">Secreted</keyword>
<feature type="domain" description="P-type" evidence="7">
    <location>
        <begin position="79"/>
        <end position="122"/>
    </location>
</feature>
<dbReference type="Pfam" id="PF00088">
    <property type="entry name" value="Trefoil"/>
    <property type="match status" value="2"/>
</dbReference>
<evidence type="ECO:0000256" key="2">
    <source>
        <dbReference type="ARBA" id="ARBA00022525"/>
    </source>
</evidence>
<evidence type="ECO:0000259" key="7">
    <source>
        <dbReference type="PROSITE" id="PS51448"/>
    </source>
</evidence>
<feature type="disulfide bond" evidence="5">
    <location>
        <begin position="32"/>
        <end position="58"/>
    </location>
</feature>
<dbReference type="FunFam" id="4.10.110.10:FF:000001">
    <property type="entry name" value="Trefoil factor 3"/>
    <property type="match status" value="1"/>
</dbReference>
<keyword evidence="4 5" id="KW-1015">Disulfide bond</keyword>
<evidence type="ECO:0000256" key="4">
    <source>
        <dbReference type="ARBA" id="ARBA00023157"/>
    </source>
</evidence>
<evidence type="ECO:0000256" key="1">
    <source>
        <dbReference type="ARBA" id="ARBA00004613"/>
    </source>
</evidence>
<reference evidence="8" key="1">
    <citation type="submission" date="2025-08" db="UniProtKB">
        <authorList>
            <consortium name="Ensembl"/>
        </authorList>
    </citation>
    <scope>IDENTIFICATION</scope>
</reference>
<dbReference type="Ensembl" id="ENSCABT00000031308.1">
    <property type="protein sequence ID" value="ENSCABP00000028565.1"/>
    <property type="gene ID" value="ENSCABG00000020990.1"/>
</dbReference>
<feature type="disulfide bond" evidence="5">
    <location>
        <begin position="101"/>
        <end position="118"/>
    </location>
</feature>
<dbReference type="InterPro" id="IPR044913">
    <property type="entry name" value="P_trefoil_dom_sf"/>
</dbReference>
<dbReference type="InterPro" id="IPR017957">
    <property type="entry name" value="P_trefoil_CS"/>
</dbReference>
<dbReference type="GO" id="GO:0005615">
    <property type="term" value="C:extracellular space"/>
    <property type="evidence" value="ECO:0007669"/>
    <property type="project" value="TreeGrafter"/>
</dbReference>
<dbReference type="Proteomes" id="UP000694404">
    <property type="component" value="Unplaced"/>
</dbReference>
<feature type="disulfide bond" evidence="5">
    <location>
        <begin position="42"/>
        <end position="57"/>
    </location>
</feature>
<dbReference type="PANTHER" id="PTHR13826:SF14">
    <property type="entry name" value="TREFOIL FACTOR 2"/>
    <property type="match status" value="1"/>
</dbReference>
<sequence>MEQKGIQLLSVILILGLSALTEGAEAPAPCRCNVDPKTRANCGPPGITAEQCENAGCCFNSEVPGVPWCFAPLAKKYKKVCPAEVKLRENCGYPGISAAVCEARGCCFESKPPAVPWCYFPDLVEESKLCV</sequence>
<feature type="domain" description="P-type" evidence="7">
    <location>
        <begin position="30"/>
        <end position="73"/>
    </location>
</feature>
<evidence type="ECO:0000256" key="3">
    <source>
        <dbReference type="ARBA" id="ARBA00022729"/>
    </source>
</evidence>